<feature type="region of interest" description="Disordered" evidence="1">
    <location>
        <begin position="630"/>
        <end position="677"/>
    </location>
</feature>
<accession>A0A914QWP5</accession>
<feature type="region of interest" description="Disordered" evidence="1">
    <location>
        <begin position="309"/>
        <end position="349"/>
    </location>
</feature>
<sequence>MKYVRLVSANEQASTSYAMTTNFQPTQELFPNAQVITGTSPDGAIVEYVIDQRDFDPSGIPPTMYVEVMPNMHAPGQQEEEEPQLNEEEVLAIENGYLNAIDAPVKKSRYSRMSEADRERYNARRRQRRLEKKKKKMEEDALAKAVEESLIDGSQPIENIIGQQEVKVIVPKTEQIVATKITSTPQFLPIADIKVPIEEEKTSRTETARNRYHAMTEDERKVYNQKRASAFRKRRKEEEILLSTPPECSSPGRISRAQEIVVRNAKRAEKARLRYQRMTLEERREYNHRRTVAKKARRLAKSQALREAAALGQNRRQPQQRSQQQPRRRQQQQQRTQQQPLKNLSQSSNSFNQQRTFENGLNTDIVNEEALSMLERDVVRRTQVAQMALMKQRREKQNRPFNTIDDTIEQVATYGAALPLNEPKDHTVVETVQDYIEPSTLPLVIVDQHGNPANLPEGSIIEVRQEHPNGPQTIIIHTAPPPPLNHRFIQPPQPSMVQFVTTSMAQNALPLPNYVQEEPLSDSLKPASNDSLNLPKSEILRARRAERARQRYHNMAAEERKQFNAKRAVSLRNARVRDEELCRLGEEARKAGNELNNDTMKAINAAQQRRLKRAESARLKYQRMSVEERRIYNQNRDNNRRAKKRDSEPFDNNEMKSETSKSEEIVVDDVTPDYSFE</sequence>
<dbReference type="PANTHER" id="PTHR22084:SF1">
    <property type="entry name" value="BZIP DOMAIN-CONTAINING PROTEIN-RELATED"/>
    <property type="match status" value="1"/>
</dbReference>
<evidence type="ECO:0000256" key="1">
    <source>
        <dbReference type="SAM" id="MobiDB-lite"/>
    </source>
</evidence>
<keyword evidence="2" id="KW-1185">Reference proteome</keyword>
<feature type="compositionally biased region" description="Basic and acidic residues" evidence="1">
    <location>
        <begin position="112"/>
        <end position="122"/>
    </location>
</feature>
<dbReference type="PANTHER" id="PTHR22084">
    <property type="entry name" value="GEX INTERACTING PROTEIN PROTEIN 4"/>
    <property type="match status" value="1"/>
</dbReference>
<feature type="compositionally biased region" description="Acidic residues" evidence="1">
    <location>
        <begin position="665"/>
        <end position="677"/>
    </location>
</feature>
<dbReference type="WBParaSite" id="PDA_v2.g8489.t1">
    <property type="protein sequence ID" value="PDA_v2.g8489.t1"/>
    <property type="gene ID" value="PDA_v2.g8489"/>
</dbReference>
<dbReference type="AlphaFoldDB" id="A0A914QWP5"/>
<protein>
    <submittedName>
        <fullName evidence="3">Uncharacterized protein</fullName>
    </submittedName>
</protein>
<proteinExistence type="predicted"/>
<reference evidence="3" key="1">
    <citation type="submission" date="2022-11" db="UniProtKB">
        <authorList>
            <consortium name="WormBaseParasite"/>
        </authorList>
    </citation>
    <scope>IDENTIFICATION</scope>
</reference>
<feature type="compositionally biased region" description="Basic and acidic residues" evidence="1">
    <location>
        <begin position="630"/>
        <end position="664"/>
    </location>
</feature>
<evidence type="ECO:0000313" key="3">
    <source>
        <dbReference type="WBParaSite" id="PDA_v2.g8489.t1"/>
    </source>
</evidence>
<organism evidence="2 3">
    <name type="scientific">Panagrolaimus davidi</name>
    <dbReference type="NCBI Taxonomy" id="227884"/>
    <lineage>
        <taxon>Eukaryota</taxon>
        <taxon>Metazoa</taxon>
        <taxon>Ecdysozoa</taxon>
        <taxon>Nematoda</taxon>
        <taxon>Chromadorea</taxon>
        <taxon>Rhabditida</taxon>
        <taxon>Tylenchina</taxon>
        <taxon>Panagrolaimomorpha</taxon>
        <taxon>Panagrolaimoidea</taxon>
        <taxon>Panagrolaimidae</taxon>
        <taxon>Panagrolaimus</taxon>
    </lineage>
</organism>
<feature type="compositionally biased region" description="Low complexity" evidence="1">
    <location>
        <begin position="313"/>
        <end position="349"/>
    </location>
</feature>
<feature type="region of interest" description="Disordered" evidence="1">
    <location>
        <begin position="109"/>
        <end position="137"/>
    </location>
</feature>
<dbReference type="Proteomes" id="UP000887578">
    <property type="component" value="Unplaced"/>
</dbReference>
<feature type="compositionally biased region" description="Basic residues" evidence="1">
    <location>
        <begin position="123"/>
        <end position="135"/>
    </location>
</feature>
<name>A0A914QWP5_9BILA</name>
<evidence type="ECO:0000313" key="2">
    <source>
        <dbReference type="Proteomes" id="UP000887578"/>
    </source>
</evidence>